<dbReference type="GO" id="GO:0030136">
    <property type="term" value="C:clathrin-coated vesicle"/>
    <property type="evidence" value="ECO:0007669"/>
    <property type="project" value="UniProtKB-SubCell"/>
</dbReference>
<dbReference type="InterPro" id="IPR005112">
    <property type="entry name" value="dDENN_dom"/>
</dbReference>
<dbReference type="InterPro" id="IPR043153">
    <property type="entry name" value="DENN_C"/>
</dbReference>
<name>A0A813WFU2_9BILA</name>
<dbReference type="Gene3D" id="3.40.50.11500">
    <property type="match status" value="1"/>
</dbReference>
<gene>
    <name evidence="6" type="ORF">JXQ802_LOCUS6702</name>
    <name evidence="5" type="ORF">PYM288_LOCUS7021</name>
</gene>
<dbReference type="Proteomes" id="UP000663854">
    <property type="component" value="Unassembled WGS sequence"/>
</dbReference>
<dbReference type="InterPro" id="IPR040032">
    <property type="entry name" value="DENND1A/B/C"/>
</dbReference>
<feature type="compositionally biased region" description="Low complexity" evidence="3">
    <location>
        <begin position="405"/>
        <end position="440"/>
    </location>
</feature>
<dbReference type="SMART" id="SM00800">
    <property type="entry name" value="uDENN"/>
    <property type="match status" value="1"/>
</dbReference>
<dbReference type="PROSITE" id="PS50143">
    <property type="entry name" value="BIR_REPEAT_2"/>
    <property type="match status" value="2"/>
</dbReference>
<proteinExistence type="predicted"/>
<dbReference type="InterPro" id="IPR001194">
    <property type="entry name" value="cDENN_dom"/>
</dbReference>
<dbReference type="PANTHER" id="PTHR13196">
    <property type="entry name" value="DENN DOMAIN-CONTAINING"/>
    <property type="match status" value="1"/>
</dbReference>
<dbReference type="CDD" id="cd00022">
    <property type="entry name" value="BIR"/>
    <property type="match status" value="2"/>
</dbReference>
<dbReference type="GO" id="GO:0005829">
    <property type="term" value="C:cytosol"/>
    <property type="evidence" value="ECO:0007669"/>
    <property type="project" value="TreeGrafter"/>
</dbReference>
<evidence type="ECO:0000256" key="2">
    <source>
        <dbReference type="ARBA" id="ARBA00023329"/>
    </source>
</evidence>
<accession>A0A813WFU2</accession>
<dbReference type="PANTHER" id="PTHR13196:SF14">
    <property type="entry name" value="UDENN DOMAIN-CONTAINING PROTEIN"/>
    <property type="match status" value="1"/>
</dbReference>
<dbReference type="AlphaFoldDB" id="A0A813WFU2"/>
<dbReference type="EMBL" id="CAJNOL010000107">
    <property type="protein sequence ID" value="CAF0851227.1"/>
    <property type="molecule type" value="Genomic_DNA"/>
</dbReference>
<evidence type="ECO:0000313" key="6">
    <source>
        <dbReference type="EMBL" id="CAF0851227.1"/>
    </source>
</evidence>
<dbReference type="Gene3D" id="3.30.450.200">
    <property type="match status" value="1"/>
</dbReference>
<feature type="region of interest" description="Disordered" evidence="3">
    <location>
        <begin position="280"/>
        <end position="300"/>
    </location>
</feature>
<dbReference type="Pfam" id="PF00653">
    <property type="entry name" value="BIR"/>
    <property type="match status" value="2"/>
</dbReference>
<dbReference type="GO" id="GO:0006897">
    <property type="term" value="P:endocytosis"/>
    <property type="evidence" value="ECO:0007669"/>
    <property type="project" value="TreeGrafter"/>
</dbReference>
<dbReference type="SMART" id="SM00799">
    <property type="entry name" value="DENN"/>
    <property type="match status" value="1"/>
</dbReference>
<feature type="compositionally biased region" description="Polar residues" evidence="3">
    <location>
        <begin position="865"/>
        <end position="877"/>
    </location>
</feature>
<dbReference type="GO" id="GO:0005085">
    <property type="term" value="F:guanyl-nucleotide exchange factor activity"/>
    <property type="evidence" value="ECO:0007669"/>
    <property type="project" value="InterPro"/>
</dbReference>
<dbReference type="Gene3D" id="1.10.1170.10">
    <property type="entry name" value="Inhibitor Of Apoptosis Protein (2mihbC-IAP-1), Chain A"/>
    <property type="match status" value="2"/>
</dbReference>
<dbReference type="SMART" id="SM00238">
    <property type="entry name" value="BIR"/>
    <property type="match status" value="2"/>
</dbReference>
<dbReference type="GO" id="GO:1901981">
    <property type="term" value="F:phosphatidylinositol phosphate binding"/>
    <property type="evidence" value="ECO:0007669"/>
    <property type="project" value="TreeGrafter"/>
</dbReference>
<comment type="caution">
    <text evidence="5">The sequence shown here is derived from an EMBL/GenBank/DDBJ whole genome shotgun (WGS) entry which is preliminary data.</text>
</comment>
<sequence length="1136" mass="129756">MDPFSVHAQLSPNCAFVKSIKPSTDVFFLSSCHTPATISTDLPTTDSSEQDKFSKCQKTKLTNESIQTPAFVEVEMLKQIRRQTFSHWPHRISPSQAQMIQAGFFNCNVGDRVICIYCNLICQQWTSHTDDPCEVHKTLSPQCPFVLNMLVRREATPLSIINLNSVTDGASTVAAVTNAFRSHEIVLTAACNSYYIEIPKRHQSFTTWPSDPLPSVDDLVRAGFFYTGNSTIVTCFYCNGSLQNWGANDSPTIEHARWFPHCGYAKQLCGDDLYRKIQESKRTAQERARPKETTNNITSSAQKLQISDESTLSRLVAARLDLPISQKLLNQNFKLSIIKRCWEDQLRLKLDDFVTDCDLLMACTILQKQITGINGKKENIIVPSIKMRQVREAFLSEILPAQSSTSSPTAAVSTSSSNASDVEMTTTSESSTTQSNSRTSMASGLVTKEIESRIKQSPEHLFEVFLEIHQSINNEPPAILIQYPNDFSDPILKTAANFAYPCKIPSDDQSEYFTFVVLDSTSLIFRFGYCRRSNRESTCLCIMSYYPWFEIFCNILNDVSQIINTQSVAEVETFLSSLYNYKLISIEEFYKRGGKEMIEINNLSKVYSYPRPDQRKLPSISSNSNFTIMFSRLGPDMTLRLFAHLIFERRILFISSKLFHLTACACGCLHLINPLHWQSIFLPILPESLTWTAQCTAPYIIGIHSSIYSRMNKKELGDVVIVNIDDRKIESQYDDLNLFPKHLIRNMKKDIQQSSQFIEDHLARIFLRAMASILGNYASGFVLKNEQLDFDRNVYLRQYLKSDLNMFMSSVVNTQMFEQFSRHRTYLQLHPDIDVDEFDIEVKSFEQSQQSKRSNVNKKIYQIPDRTTNPDTEQIQTKTEKLQPVMNKPEERVTNEDSSVKTHYASFDINNSIQQKTDDSVESNHQTAQQSNSSSFLNDESSSLFHSSTSKFDQDKTNQLIDFNIDENPLLPFSMESNVNKIHETPRSKKLQINSKIKQLQNELQSKVQTFNNKPIDPRDEYDKEQTEVNKLIEQFDPFNNSNDVNKTKPMIFHSDMVTFNCHSPISETIPTNYVKNIQSNYETNTQFNSKPDYSAEQNSHSSSSIDFDPLIPSANNSYPHLPSSETNESNLIDFN</sequence>
<feature type="domain" description="UDENN" evidence="4">
    <location>
        <begin position="461"/>
        <end position="832"/>
    </location>
</feature>
<dbReference type="Proteomes" id="UP000663870">
    <property type="component" value="Unassembled WGS sequence"/>
</dbReference>
<protein>
    <recommendedName>
        <fullName evidence="4">UDENN domain-containing protein</fullName>
    </recommendedName>
</protein>
<feature type="compositionally biased region" description="Basic and acidic residues" evidence="3">
    <location>
        <begin position="888"/>
        <end position="900"/>
    </location>
</feature>
<feature type="compositionally biased region" description="Polar residues" evidence="3">
    <location>
        <begin position="1086"/>
        <end position="1106"/>
    </location>
</feature>
<reference evidence="5" key="1">
    <citation type="submission" date="2021-02" db="EMBL/GenBank/DDBJ databases">
        <authorList>
            <person name="Nowell W R."/>
        </authorList>
    </citation>
    <scope>NUCLEOTIDE SEQUENCE</scope>
</reference>
<evidence type="ECO:0000256" key="1">
    <source>
        <dbReference type="ARBA" id="ARBA00004132"/>
    </source>
</evidence>
<feature type="region of interest" description="Disordered" evidence="3">
    <location>
        <begin position="849"/>
        <end position="951"/>
    </location>
</feature>
<dbReference type="InterPro" id="IPR037516">
    <property type="entry name" value="Tripartite_DENN"/>
</dbReference>
<dbReference type="GO" id="GO:0032456">
    <property type="term" value="P:endocytic recycling"/>
    <property type="evidence" value="ECO:0007669"/>
    <property type="project" value="TreeGrafter"/>
</dbReference>
<dbReference type="EMBL" id="CAJNOH010000082">
    <property type="protein sequence ID" value="CAF0850146.1"/>
    <property type="molecule type" value="Genomic_DNA"/>
</dbReference>
<organism evidence="5 7">
    <name type="scientific">Rotaria sordida</name>
    <dbReference type="NCBI Taxonomy" id="392033"/>
    <lineage>
        <taxon>Eukaryota</taxon>
        <taxon>Metazoa</taxon>
        <taxon>Spiralia</taxon>
        <taxon>Gnathifera</taxon>
        <taxon>Rotifera</taxon>
        <taxon>Eurotatoria</taxon>
        <taxon>Bdelloidea</taxon>
        <taxon>Philodinida</taxon>
        <taxon>Philodinidae</taxon>
        <taxon>Rotaria</taxon>
    </lineage>
</organism>
<feature type="compositionally biased region" description="Low complexity" evidence="3">
    <location>
        <begin position="931"/>
        <end position="950"/>
    </location>
</feature>
<feature type="compositionally biased region" description="Basic and acidic residues" evidence="3">
    <location>
        <begin position="280"/>
        <end position="292"/>
    </location>
</feature>
<evidence type="ECO:0000259" key="4">
    <source>
        <dbReference type="PROSITE" id="PS50211"/>
    </source>
</evidence>
<dbReference type="InterPro" id="IPR001370">
    <property type="entry name" value="BIR_rpt"/>
</dbReference>
<keyword evidence="2" id="KW-0968">Cytoplasmic vesicle</keyword>
<keyword evidence="8" id="KW-1185">Reference proteome</keyword>
<dbReference type="InterPro" id="IPR005113">
    <property type="entry name" value="uDENN_dom"/>
</dbReference>
<evidence type="ECO:0000313" key="7">
    <source>
        <dbReference type="Proteomes" id="UP000663854"/>
    </source>
</evidence>
<evidence type="ECO:0000313" key="5">
    <source>
        <dbReference type="EMBL" id="CAF0850146.1"/>
    </source>
</evidence>
<evidence type="ECO:0000313" key="8">
    <source>
        <dbReference type="Proteomes" id="UP000663870"/>
    </source>
</evidence>
<evidence type="ECO:0000256" key="3">
    <source>
        <dbReference type="SAM" id="MobiDB-lite"/>
    </source>
</evidence>
<dbReference type="SUPFAM" id="SSF57924">
    <property type="entry name" value="Inhibitor of apoptosis (IAP) repeat"/>
    <property type="match status" value="2"/>
</dbReference>
<dbReference type="SMART" id="SM00801">
    <property type="entry name" value="dDENN"/>
    <property type="match status" value="1"/>
</dbReference>
<comment type="subcellular location">
    <subcellularLocation>
        <location evidence="1">Cytoplasmic vesicle</location>
        <location evidence="1">Clathrin-coated vesicle</location>
    </subcellularLocation>
</comment>
<feature type="region of interest" description="Disordered" evidence="3">
    <location>
        <begin position="1086"/>
        <end position="1136"/>
    </location>
</feature>
<dbReference type="Pfam" id="PF02141">
    <property type="entry name" value="DENN"/>
    <property type="match status" value="1"/>
</dbReference>
<dbReference type="PROSITE" id="PS50211">
    <property type="entry name" value="DENN"/>
    <property type="match status" value="1"/>
</dbReference>
<feature type="region of interest" description="Disordered" evidence="3">
    <location>
        <begin position="405"/>
        <end position="442"/>
    </location>
</feature>
<feature type="compositionally biased region" description="Polar residues" evidence="3">
    <location>
        <begin position="1114"/>
        <end position="1136"/>
    </location>
</feature>